<protein>
    <submittedName>
        <fullName evidence="1">Uncharacterized protein</fullName>
    </submittedName>
</protein>
<reference evidence="1" key="2">
    <citation type="journal article" date="2015" name="Data Brief">
        <title>Shoot transcriptome of the giant reed, Arundo donax.</title>
        <authorList>
            <person name="Barrero R.A."/>
            <person name="Guerrero F.D."/>
            <person name="Moolhuijzen P."/>
            <person name="Goolsby J.A."/>
            <person name="Tidwell J."/>
            <person name="Bellgard S.E."/>
            <person name="Bellgard M.I."/>
        </authorList>
    </citation>
    <scope>NUCLEOTIDE SEQUENCE</scope>
    <source>
        <tissue evidence="1">Shoot tissue taken approximately 20 cm above the soil surface</tissue>
    </source>
</reference>
<name>A0A0A9HR46_ARUDO</name>
<proteinExistence type="predicted"/>
<dbReference type="AlphaFoldDB" id="A0A0A9HR46"/>
<sequence>MVLHHCTLPQVLSSVLVDQGLLLIEWSRLLKLNPRRKE</sequence>
<organism evidence="1">
    <name type="scientific">Arundo donax</name>
    <name type="common">Giant reed</name>
    <name type="synonym">Donax arundinaceus</name>
    <dbReference type="NCBI Taxonomy" id="35708"/>
    <lineage>
        <taxon>Eukaryota</taxon>
        <taxon>Viridiplantae</taxon>
        <taxon>Streptophyta</taxon>
        <taxon>Embryophyta</taxon>
        <taxon>Tracheophyta</taxon>
        <taxon>Spermatophyta</taxon>
        <taxon>Magnoliopsida</taxon>
        <taxon>Liliopsida</taxon>
        <taxon>Poales</taxon>
        <taxon>Poaceae</taxon>
        <taxon>PACMAD clade</taxon>
        <taxon>Arundinoideae</taxon>
        <taxon>Arundineae</taxon>
        <taxon>Arundo</taxon>
    </lineage>
</organism>
<dbReference type="EMBL" id="GBRH01162498">
    <property type="protein sequence ID" value="JAE35398.1"/>
    <property type="molecule type" value="Transcribed_RNA"/>
</dbReference>
<reference evidence="1" key="1">
    <citation type="submission" date="2014-09" db="EMBL/GenBank/DDBJ databases">
        <authorList>
            <person name="Magalhaes I.L.F."/>
            <person name="Oliveira U."/>
            <person name="Santos F.R."/>
            <person name="Vidigal T.H.D.A."/>
            <person name="Brescovit A.D."/>
            <person name="Santos A.J."/>
        </authorList>
    </citation>
    <scope>NUCLEOTIDE SEQUENCE</scope>
    <source>
        <tissue evidence="1">Shoot tissue taken approximately 20 cm above the soil surface</tissue>
    </source>
</reference>
<accession>A0A0A9HR46</accession>
<evidence type="ECO:0000313" key="1">
    <source>
        <dbReference type="EMBL" id="JAE35398.1"/>
    </source>
</evidence>